<dbReference type="RefSeq" id="WP_301190525.1">
    <property type="nucleotide sequence ID" value="NZ_JAPDPJ010000021.1"/>
</dbReference>
<evidence type="ECO:0000313" key="1">
    <source>
        <dbReference type="EMBL" id="MCW3786960.1"/>
    </source>
</evidence>
<accession>A0AAE3SF04</accession>
<protein>
    <submittedName>
        <fullName evidence="1">Uncharacterized protein</fullName>
    </submittedName>
</protein>
<organism evidence="1 2">
    <name type="scientific">Plebeiibacterium sediminum</name>
    <dbReference type="NCBI Taxonomy" id="2992112"/>
    <lineage>
        <taxon>Bacteria</taxon>
        <taxon>Pseudomonadati</taxon>
        <taxon>Bacteroidota</taxon>
        <taxon>Bacteroidia</taxon>
        <taxon>Marinilabiliales</taxon>
        <taxon>Marinilabiliaceae</taxon>
        <taxon>Plebeiibacterium</taxon>
    </lineage>
</organism>
<keyword evidence="2" id="KW-1185">Reference proteome</keyword>
<reference evidence="1" key="1">
    <citation type="submission" date="2022-10" db="EMBL/GenBank/DDBJ databases">
        <authorList>
            <person name="Yu W.X."/>
        </authorList>
    </citation>
    <scope>NUCLEOTIDE SEQUENCE</scope>
    <source>
        <strain evidence="1">AAT</strain>
    </source>
</reference>
<name>A0AAE3SF04_9BACT</name>
<evidence type="ECO:0000313" key="2">
    <source>
        <dbReference type="Proteomes" id="UP001209229"/>
    </source>
</evidence>
<sequence length="218" mass="25178">MDRTQLSKEDLLYQCSMRINNSINDDAISNAVAQYGYGAEKLQIGKTLLQEAQITSENFTKEYHDVDIAFNERDKMLEQVNDLYYKHWSIAKVVFKDNNAAQVSLDIHGRRAKSASKWFTQTTSFYTNLLSNQNWLDQMNTYGITKESIEEGLAGVNKIQTQNELILREKGDAQQATLIRDHKIDDLYEWVRDYEAIAKIALMDQPQLLEKLGMIIKN</sequence>
<comment type="caution">
    <text evidence="1">The sequence shown here is derived from an EMBL/GenBank/DDBJ whole genome shotgun (WGS) entry which is preliminary data.</text>
</comment>
<gene>
    <name evidence="1" type="ORF">OM075_10805</name>
</gene>
<dbReference type="EMBL" id="JAPDPJ010000021">
    <property type="protein sequence ID" value="MCW3786960.1"/>
    <property type="molecule type" value="Genomic_DNA"/>
</dbReference>
<dbReference type="AlphaFoldDB" id="A0AAE3SF04"/>
<proteinExistence type="predicted"/>
<dbReference type="Proteomes" id="UP001209229">
    <property type="component" value="Unassembled WGS sequence"/>
</dbReference>